<dbReference type="Proteomes" id="UP000034681">
    <property type="component" value="Unassembled WGS sequence"/>
</dbReference>
<evidence type="ECO:0000256" key="1">
    <source>
        <dbReference type="SAM" id="Phobius"/>
    </source>
</evidence>
<proteinExistence type="predicted"/>
<organism evidence="2 3">
    <name type="scientific">Prochlorothrix hollandica PCC 9006 = CALU 1027</name>
    <dbReference type="NCBI Taxonomy" id="317619"/>
    <lineage>
        <taxon>Bacteria</taxon>
        <taxon>Bacillati</taxon>
        <taxon>Cyanobacteriota</taxon>
        <taxon>Cyanophyceae</taxon>
        <taxon>Prochlorotrichales</taxon>
        <taxon>Prochlorotrichaceae</taxon>
        <taxon>Prochlorothrix</taxon>
    </lineage>
</organism>
<accession>A0A0M2PYJ1</accession>
<comment type="caution">
    <text evidence="2">The sequence shown here is derived from an EMBL/GenBank/DDBJ whole genome shotgun (WGS) entry which is preliminary data.</text>
</comment>
<feature type="transmembrane region" description="Helical" evidence="1">
    <location>
        <begin position="63"/>
        <end position="80"/>
    </location>
</feature>
<keyword evidence="3" id="KW-1185">Reference proteome</keyword>
<name>A0A0M2PYJ1_PROHO</name>
<reference evidence="2" key="1">
    <citation type="submission" date="2012-04" db="EMBL/GenBank/DDBJ databases">
        <authorList>
            <person name="Borisov I.G."/>
            <person name="Ivanikova N.V."/>
            <person name="Pinevich A.V."/>
        </authorList>
    </citation>
    <scope>NUCLEOTIDE SEQUENCE</scope>
    <source>
        <strain evidence="2">CALU 1027</strain>
    </source>
</reference>
<evidence type="ECO:0000313" key="2">
    <source>
        <dbReference type="EMBL" id="KKJ00148.1"/>
    </source>
</evidence>
<keyword evidence="1" id="KW-0472">Membrane</keyword>
<sequence>MQTKAGQGFAPLAFTMAGAGDEIEHRQQGSAAHVEHRQFVSILGQHWLAHVDHVQPGVGGHELAQYLGFLFVALAGFAAFEKTRQTCRAVQPLAGAVEALQVIEQGDGILQAGGVVQLQQRLAIHRQARTLDMARGAGAR</sequence>
<protein>
    <submittedName>
        <fullName evidence="2">Uncharacterized protein</fullName>
    </submittedName>
</protein>
<gene>
    <name evidence="2" type="ORF">PROH_10520</name>
</gene>
<dbReference type="EMBL" id="AJTX02000004">
    <property type="protein sequence ID" value="KKJ00148.1"/>
    <property type="molecule type" value="Genomic_DNA"/>
</dbReference>
<dbReference type="AlphaFoldDB" id="A0A0M2PYJ1"/>
<keyword evidence="1" id="KW-1133">Transmembrane helix</keyword>
<keyword evidence="1" id="KW-0812">Transmembrane</keyword>
<evidence type="ECO:0000313" key="3">
    <source>
        <dbReference type="Proteomes" id="UP000034681"/>
    </source>
</evidence>